<dbReference type="PATRIC" id="fig|1423807.3.peg.420"/>
<dbReference type="Proteomes" id="UP000051820">
    <property type="component" value="Unassembled WGS sequence"/>
</dbReference>
<evidence type="ECO:0000313" key="2">
    <source>
        <dbReference type="EMBL" id="KRM11875.1"/>
    </source>
</evidence>
<gene>
    <name evidence="2" type="ORF">FD16_GL000414</name>
</gene>
<keyword evidence="1" id="KW-1133">Transmembrane helix</keyword>
<keyword evidence="1" id="KW-0472">Membrane</keyword>
<name>A0A0R1W9U0_9LACO</name>
<dbReference type="STRING" id="1423807.FD16_GL000414"/>
<feature type="transmembrane region" description="Helical" evidence="1">
    <location>
        <begin position="12"/>
        <end position="35"/>
    </location>
</feature>
<accession>A0A0R1W9U0</accession>
<reference evidence="2 3" key="1">
    <citation type="journal article" date="2015" name="Genome Announc.">
        <title>Expanding the biotechnology potential of lactobacilli through comparative genomics of 213 strains and associated genera.</title>
        <authorList>
            <person name="Sun Z."/>
            <person name="Harris H.M."/>
            <person name="McCann A."/>
            <person name="Guo C."/>
            <person name="Argimon S."/>
            <person name="Zhang W."/>
            <person name="Yang X."/>
            <person name="Jeffery I.B."/>
            <person name="Cooney J.C."/>
            <person name="Kagawa T.F."/>
            <person name="Liu W."/>
            <person name="Song Y."/>
            <person name="Salvetti E."/>
            <person name="Wrobel A."/>
            <person name="Rasinkangas P."/>
            <person name="Parkhill J."/>
            <person name="Rea M.C."/>
            <person name="O'Sullivan O."/>
            <person name="Ritari J."/>
            <person name="Douillard F.P."/>
            <person name="Paul Ross R."/>
            <person name="Yang R."/>
            <person name="Briner A.E."/>
            <person name="Felis G.E."/>
            <person name="de Vos W.M."/>
            <person name="Barrangou R."/>
            <person name="Klaenhammer T.R."/>
            <person name="Caufield P.W."/>
            <person name="Cui Y."/>
            <person name="Zhang H."/>
            <person name="O'Toole P.W."/>
        </authorList>
    </citation>
    <scope>NUCLEOTIDE SEQUENCE [LARGE SCALE GENOMIC DNA]</scope>
    <source>
        <strain evidence="2 3">DSM 5007</strain>
    </source>
</reference>
<proteinExistence type="predicted"/>
<organism evidence="2 3">
    <name type="scientific">Paucilactobacillus suebicus DSM 5007 = KCTC 3549</name>
    <dbReference type="NCBI Taxonomy" id="1423807"/>
    <lineage>
        <taxon>Bacteria</taxon>
        <taxon>Bacillati</taxon>
        <taxon>Bacillota</taxon>
        <taxon>Bacilli</taxon>
        <taxon>Lactobacillales</taxon>
        <taxon>Lactobacillaceae</taxon>
        <taxon>Paucilactobacillus</taxon>
    </lineage>
</organism>
<dbReference type="AlphaFoldDB" id="A0A0R1W9U0"/>
<keyword evidence="1" id="KW-0812">Transmembrane</keyword>
<protein>
    <submittedName>
        <fullName evidence="2">Uncharacterized protein</fullName>
    </submittedName>
</protein>
<keyword evidence="3" id="KW-1185">Reference proteome</keyword>
<comment type="caution">
    <text evidence="2">The sequence shown here is derived from an EMBL/GenBank/DDBJ whole genome shotgun (WGS) entry which is preliminary data.</text>
</comment>
<dbReference type="EMBL" id="AZGF01000013">
    <property type="protein sequence ID" value="KRM11875.1"/>
    <property type="molecule type" value="Genomic_DNA"/>
</dbReference>
<evidence type="ECO:0000313" key="3">
    <source>
        <dbReference type="Proteomes" id="UP000051820"/>
    </source>
</evidence>
<evidence type="ECO:0000256" key="1">
    <source>
        <dbReference type="SAM" id="Phobius"/>
    </source>
</evidence>
<sequence>MDFSLIYFFNNIGLTVEINNFYFITLFDHFAFYLMKRDKKNRCTQYNKATGNHR</sequence>